<dbReference type="EMBL" id="NJES01000373">
    <property type="protein sequence ID" value="PHH73037.1"/>
    <property type="molecule type" value="Genomic_DNA"/>
</dbReference>
<dbReference type="AlphaFoldDB" id="A0A2C5YWB2"/>
<evidence type="ECO:0000313" key="2">
    <source>
        <dbReference type="Proteomes" id="UP000226431"/>
    </source>
</evidence>
<accession>A0A2C5YWB2</accession>
<organism evidence="1 2">
    <name type="scientific">Ophiocordyceps camponoti-rufipedis</name>
    <dbReference type="NCBI Taxonomy" id="2004952"/>
    <lineage>
        <taxon>Eukaryota</taxon>
        <taxon>Fungi</taxon>
        <taxon>Dikarya</taxon>
        <taxon>Ascomycota</taxon>
        <taxon>Pezizomycotina</taxon>
        <taxon>Sordariomycetes</taxon>
        <taxon>Hypocreomycetidae</taxon>
        <taxon>Hypocreales</taxon>
        <taxon>Ophiocordycipitaceae</taxon>
        <taxon>Ophiocordyceps</taxon>
    </lineage>
</organism>
<dbReference type="Proteomes" id="UP000226431">
    <property type="component" value="Unassembled WGS sequence"/>
</dbReference>
<name>A0A2C5YWB2_9HYPO</name>
<evidence type="ECO:0000313" key="1">
    <source>
        <dbReference type="EMBL" id="PHH73037.1"/>
    </source>
</evidence>
<gene>
    <name evidence="1" type="ORF">CDD80_4084</name>
</gene>
<comment type="caution">
    <text evidence="1">The sequence shown here is derived from an EMBL/GenBank/DDBJ whole genome shotgun (WGS) entry which is preliminary data.</text>
</comment>
<sequence>MTRGVDEPEAAVGEPVVGVFERPEALPEGRRCVVRKRKLTERQFGLVGVPHAAVKVAVGVLRPGLGRQLACPGAADDGGAGKDGADGVDVVPVGVADDYGGDGAGVDADGAGVVEDRFLWRLGLEEDHLVLADAVGVLGEVL</sequence>
<protein>
    <submittedName>
        <fullName evidence="1">Uncharacterized protein</fullName>
    </submittedName>
</protein>
<proteinExistence type="predicted"/>
<reference evidence="1 2" key="1">
    <citation type="submission" date="2017-06" db="EMBL/GenBank/DDBJ databases">
        <title>Ant-infecting Ophiocordyceps genomes reveal a high diversity of potential behavioral manipulation genes and a possible major role for enterotoxins.</title>
        <authorList>
            <person name="De Bekker C."/>
            <person name="Evans H.C."/>
            <person name="Brachmann A."/>
            <person name="Hughes D.P."/>
        </authorList>
    </citation>
    <scope>NUCLEOTIDE SEQUENCE [LARGE SCALE GENOMIC DNA]</scope>
    <source>
        <strain evidence="1 2">Map16</strain>
    </source>
</reference>
<keyword evidence="2" id="KW-1185">Reference proteome</keyword>